<accession>A0ABV8YYZ0</accession>
<sequence>MDLTGLLGPSRPLPVQVRPVGGESTGSFVRRLGRANGLDLVSFLDRVGQGKASQDPEQVEKYPQYTEMKVNAAGRTYLSVLSGLDVELLQWALPSLADDLLLPGTGPALWQWPWEAEGGHLVPWCASCGHRRQVGERVWLMSADSWQVCGRHLRWTDDSRSTDPEAVSVAALAECVTAHRDRLRLQRRFKSAGEELFADACQVMYQWWTYAPDTLVWVQRAWTAGLEARSARAVPLVVFPEAVKLAWLMLRFEQAGRRTPQDRARWLAWVQHQADGWDADFSAGKNALLQWLERHSRPAAAAAAGRRQLVLADRHNRIAARVGSLQQRSCMPDV</sequence>
<dbReference type="Pfam" id="PF06527">
    <property type="entry name" value="TniQ"/>
    <property type="match status" value="1"/>
</dbReference>
<comment type="caution">
    <text evidence="2">The sequence shown here is derived from an EMBL/GenBank/DDBJ whole genome shotgun (WGS) entry which is preliminary data.</text>
</comment>
<dbReference type="InterPro" id="IPR009492">
    <property type="entry name" value="TniQ"/>
</dbReference>
<evidence type="ECO:0000313" key="2">
    <source>
        <dbReference type="EMBL" id="MFC4469274.1"/>
    </source>
</evidence>
<evidence type="ECO:0000259" key="1">
    <source>
        <dbReference type="Pfam" id="PF06527"/>
    </source>
</evidence>
<organism evidence="2 3">
    <name type="scientific">Streptomyces xiangluensis</name>
    <dbReference type="NCBI Taxonomy" id="2665720"/>
    <lineage>
        <taxon>Bacteria</taxon>
        <taxon>Bacillati</taxon>
        <taxon>Actinomycetota</taxon>
        <taxon>Actinomycetes</taxon>
        <taxon>Kitasatosporales</taxon>
        <taxon>Streptomycetaceae</taxon>
        <taxon>Streptomyces</taxon>
    </lineage>
</organism>
<protein>
    <submittedName>
        <fullName evidence="2">TniQ family protein</fullName>
    </submittedName>
</protein>
<name>A0ABV8YYZ0_9ACTN</name>
<reference evidence="3" key="1">
    <citation type="journal article" date="2019" name="Int. J. Syst. Evol. Microbiol.">
        <title>The Global Catalogue of Microorganisms (GCM) 10K type strain sequencing project: providing services to taxonomists for standard genome sequencing and annotation.</title>
        <authorList>
            <consortium name="The Broad Institute Genomics Platform"/>
            <consortium name="The Broad Institute Genome Sequencing Center for Infectious Disease"/>
            <person name="Wu L."/>
            <person name="Ma J."/>
        </authorList>
    </citation>
    <scope>NUCLEOTIDE SEQUENCE [LARGE SCALE GENOMIC DNA]</scope>
    <source>
        <strain evidence="3">DT43</strain>
    </source>
</reference>
<feature type="domain" description="TniQ" evidence="1">
    <location>
        <begin position="14"/>
        <end position="152"/>
    </location>
</feature>
<proteinExistence type="predicted"/>
<dbReference type="EMBL" id="JBHSFG010000059">
    <property type="protein sequence ID" value="MFC4469274.1"/>
    <property type="molecule type" value="Genomic_DNA"/>
</dbReference>
<dbReference type="Proteomes" id="UP001596012">
    <property type="component" value="Unassembled WGS sequence"/>
</dbReference>
<gene>
    <name evidence="2" type="ORF">ACFPH6_32975</name>
</gene>
<keyword evidence="3" id="KW-1185">Reference proteome</keyword>
<evidence type="ECO:0000313" key="3">
    <source>
        <dbReference type="Proteomes" id="UP001596012"/>
    </source>
</evidence>
<dbReference type="RefSeq" id="WP_386347975.1">
    <property type="nucleotide sequence ID" value="NZ_JBHSFG010000059.1"/>
</dbReference>